<dbReference type="Pfam" id="PF06568">
    <property type="entry name" value="YjiS-like"/>
    <property type="match status" value="1"/>
</dbReference>
<accession>A0A1R3XIL8</accession>
<dbReference type="STRING" id="287098.SAMN05421665_2979"/>
<reference evidence="4" key="1">
    <citation type="submission" date="2017-01" db="EMBL/GenBank/DDBJ databases">
        <authorList>
            <person name="Varghese N."/>
            <person name="Submissions S."/>
        </authorList>
    </citation>
    <scope>NUCLEOTIDE SEQUENCE [LARGE SCALE GENOMIC DNA]</scope>
    <source>
        <strain evidence="4">DSM 29591</strain>
    </source>
</reference>
<keyword evidence="1" id="KW-0732">Signal</keyword>
<evidence type="ECO:0000259" key="2">
    <source>
        <dbReference type="Pfam" id="PF06568"/>
    </source>
</evidence>
<name>A0A1R3XIL8_9RHOB</name>
<dbReference type="AlphaFoldDB" id="A0A1R3XIL8"/>
<evidence type="ECO:0000313" key="4">
    <source>
        <dbReference type="Proteomes" id="UP000186997"/>
    </source>
</evidence>
<feature type="domain" description="YjiS-like" evidence="2">
    <location>
        <begin position="85"/>
        <end position="108"/>
    </location>
</feature>
<keyword evidence="4" id="KW-1185">Reference proteome</keyword>
<feature type="signal peptide" evidence="1">
    <location>
        <begin position="1"/>
        <end position="23"/>
    </location>
</feature>
<feature type="chain" id="PRO_5012797247" description="YjiS-like domain-containing protein" evidence="1">
    <location>
        <begin position="24"/>
        <end position="126"/>
    </location>
</feature>
<gene>
    <name evidence="3" type="ORF">SAMN05421665_2979</name>
</gene>
<dbReference type="EMBL" id="FTPR01000003">
    <property type="protein sequence ID" value="SIT90084.1"/>
    <property type="molecule type" value="Genomic_DNA"/>
</dbReference>
<dbReference type="Proteomes" id="UP000186997">
    <property type="component" value="Unassembled WGS sequence"/>
</dbReference>
<proteinExistence type="predicted"/>
<sequence>MGRMKTLTCKCCMAAFLMLQLHNNGLRPSYWVRNIAVAVSQHAIERTKVMSITTNTFAPAQIGARISARISAQLAALKEARAQKAVYYKVRTQLNRMSDRELADIGTNRLLIDDLAREAAFGTAER</sequence>
<evidence type="ECO:0000256" key="1">
    <source>
        <dbReference type="SAM" id="SignalP"/>
    </source>
</evidence>
<evidence type="ECO:0000313" key="3">
    <source>
        <dbReference type="EMBL" id="SIT90084.1"/>
    </source>
</evidence>
<protein>
    <recommendedName>
        <fullName evidence="2">YjiS-like domain-containing protein</fullName>
    </recommendedName>
</protein>
<dbReference type="InterPro" id="IPR009506">
    <property type="entry name" value="YjiS-like"/>
</dbReference>
<organism evidence="3 4">
    <name type="scientific">Yoonia rosea</name>
    <dbReference type="NCBI Taxonomy" id="287098"/>
    <lineage>
        <taxon>Bacteria</taxon>
        <taxon>Pseudomonadati</taxon>
        <taxon>Pseudomonadota</taxon>
        <taxon>Alphaproteobacteria</taxon>
        <taxon>Rhodobacterales</taxon>
        <taxon>Paracoccaceae</taxon>
        <taxon>Yoonia</taxon>
    </lineage>
</organism>